<dbReference type="SFLD" id="SFLDG01065">
    <property type="entry name" value="anaerobic_coproporphyrinogen-I"/>
    <property type="match status" value="1"/>
</dbReference>
<reference evidence="2 3" key="1">
    <citation type="journal article" date="2025" name="Anaerobe">
        <title>Description of Anaerococcus kampingiae sp. nov., Anaerococcus groningensis sp. nov., Anaerococcus martiniensis sp. nov., and Anaerococcus cruorum sp. nov., isolated from human clinical specimens.</title>
        <authorList>
            <person name="Boiten K.E."/>
            <person name="Meijer J."/>
            <person name="van Wezel E.M."/>
            <person name="Veloo A.C.M."/>
        </authorList>
    </citation>
    <scope>NUCLEOTIDE SEQUENCE [LARGE SCALE GENOMIC DNA]</scope>
    <source>
        <strain evidence="2 3">ENR1039</strain>
    </source>
</reference>
<evidence type="ECO:0000313" key="2">
    <source>
        <dbReference type="EMBL" id="MFO3715455.1"/>
    </source>
</evidence>
<organism evidence="2 3">
    <name type="scientific">Anaerococcus cruorum</name>
    <dbReference type="NCBI Taxonomy" id="3115617"/>
    <lineage>
        <taxon>Bacteria</taxon>
        <taxon>Bacillati</taxon>
        <taxon>Bacillota</taxon>
        <taxon>Tissierellia</taxon>
        <taxon>Tissierellales</taxon>
        <taxon>Peptoniphilaceae</taxon>
        <taxon>Anaerococcus</taxon>
    </lineage>
</organism>
<dbReference type="EMBL" id="JBGMEH010000001">
    <property type="protein sequence ID" value="MFO3715455.1"/>
    <property type="molecule type" value="Genomic_DNA"/>
</dbReference>
<keyword evidence="3" id="KW-1185">Reference proteome</keyword>
<sequence length="432" mass="50391">MKIYLANENKRKIVYDILNIFYDDREIIFADDGELIILDDELKYGGQVYSYKDNYQLKGTLYNILVEVNDYKSPWGLLTGSKPSKLLQKQSPNQIKEKYFVSDEKIKLLVDVENQQEKLEFDKDNFNLYINIPFCPTRCEYCSYPTIIGPNHDKSEYVSYLIKEINETNLPENLDTIYIGGGTPSYISHVDLKKLLTAINNKFTYKEFTFEAGREDTLDRKKLEILKANGVNRISLNPQTFNEKIIKSVGRIQDMDHFLKMYDLASDLGFIINMDFIVGLVGETSRDFIKNFDILEKLTPDNITFHALATKSGSKYKEKNKKGSIDDALAINEAIKRFTEKNSYKPYYLYRQKNIISNLENVGYQKANTAQRYNIIINEEIENVIGLGMNANSKLMNGKKYRNARNMKDYRENIEKIIRDKNQIINEYIRQK</sequence>
<dbReference type="Gene3D" id="3.80.30.20">
    <property type="entry name" value="tm_1862 like domain"/>
    <property type="match status" value="1"/>
</dbReference>
<dbReference type="EC" id="1.3.98.3" evidence="2"/>
<dbReference type="SMART" id="SM00729">
    <property type="entry name" value="Elp3"/>
    <property type="match status" value="1"/>
</dbReference>
<proteinExistence type="predicted"/>
<dbReference type="SFLD" id="SFLDG01082">
    <property type="entry name" value="B12-binding_domain_containing"/>
    <property type="match status" value="1"/>
</dbReference>
<protein>
    <submittedName>
        <fullName evidence="2">Coproporphyrinogen dehydrogenase HemZ</fullName>
        <ecNumber evidence="2">1.3.98.3</ecNumber>
    </submittedName>
</protein>
<dbReference type="Pfam" id="PF04055">
    <property type="entry name" value="Radical_SAM"/>
    <property type="match status" value="1"/>
</dbReference>
<dbReference type="InterPro" id="IPR023995">
    <property type="entry name" value="HemZ"/>
</dbReference>
<evidence type="ECO:0000313" key="3">
    <source>
        <dbReference type="Proteomes" id="UP001638015"/>
    </source>
</evidence>
<name>A0ABW9MUF0_9FIRM</name>
<dbReference type="NCBIfam" id="TIGR03994">
    <property type="entry name" value="rSAM_HemZ"/>
    <property type="match status" value="1"/>
</dbReference>
<dbReference type="InterPro" id="IPR023404">
    <property type="entry name" value="rSAM_horseshoe"/>
</dbReference>
<dbReference type="CDD" id="cd01335">
    <property type="entry name" value="Radical_SAM"/>
    <property type="match status" value="1"/>
</dbReference>
<dbReference type="InterPro" id="IPR006638">
    <property type="entry name" value="Elp3/MiaA/NifB-like_rSAM"/>
</dbReference>
<dbReference type="SUPFAM" id="SSF102114">
    <property type="entry name" value="Radical SAM enzymes"/>
    <property type="match status" value="1"/>
</dbReference>
<dbReference type="SFLD" id="SFLDS00029">
    <property type="entry name" value="Radical_SAM"/>
    <property type="match status" value="1"/>
</dbReference>
<dbReference type="Proteomes" id="UP001638015">
    <property type="component" value="Unassembled WGS sequence"/>
</dbReference>
<dbReference type="InterPro" id="IPR034505">
    <property type="entry name" value="Coproporphyrinogen-III_oxidase"/>
</dbReference>
<dbReference type="SFLD" id="SFLDF00310">
    <property type="entry name" value="oxygen-independent_coproporphy"/>
    <property type="match status" value="1"/>
</dbReference>
<dbReference type="RefSeq" id="WP_410032305.1">
    <property type="nucleotide sequence ID" value="NZ_JBGMEH010000001.1"/>
</dbReference>
<dbReference type="PANTHER" id="PTHR13932">
    <property type="entry name" value="COPROPORPHYRINIGEN III OXIDASE"/>
    <property type="match status" value="1"/>
</dbReference>
<feature type="domain" description="Radical SAM core" evidence="1">
    <location>
        <begin position="120"/>
        <end position="345"/>
    </location>
</feature>
<dbReference type="PROSITE" id="PS51918">
    <property type="entry name" value="RADICAL_SAM"/>
    <property type="match status" value="1"/>
</dbReference>
<dbReference type="InterPro" id="IPR058240">
    <property type="entry name" value="rSAM_sf"/>
</dbReference>
<dbReference type="GO" id="GO:0051989">
    <property type="term" value="F:coproporphyrinogen dehydrogenase activity"/>
    <property type="evidence" value="ECO:0007669"/>
    <property type="project" value="UniProtKB-EC"/>
</dbReference>
<dbReference type="InterPro" id="IPR007197">
    <property type="entry name" value="rSAM"/>
</dbReference>
<gene>
    <name evidence="2" type="primary">hemZ</name>
    <name evidence="2" type="ORF">ACCQ40_01470</name>
</gene>
<accession>A0ABW9MUF0</accession>
<evidence type="ECO:0000259" key="1">
    <source>
        <dbReference type="PROSITE" id="PS51918"/>
    </source>
</evidence>
<comment type="caution">
    <text evidence="2">The sequence shown here is derived from an EMBL/GenBank/DDBJ whole genome shotgun (WGS) entry which is preliminary data.</text>
</comment>
<keyword evidence="2" id="KW-0560">Oxidoreductase</keyword>
<dbReference type="PANTHER" id="PTHR13932:SF1">
    <property type="entry name" value="OXYGEN-INDEPENDENT COPROPORPHYRINOGEN-III OXIDASE-LIKE PROTEIN HEMZ"/>
    <property type="match status" value="1"/>
</dbReference>